<dbReference type="EMBL" id="CZCU02000130">
    <property type="protein sequence ID" value="VXD16713.1"/>
    <property type="molecule type" value="Genomic_DNA"/>
</dbReference>
<dbReference type="Proteomes" id="UP000184550">
    <property type="component" value="Unassembled WGS sequence"/>
</dbReference>
<evidence type="ECO:0000259" key="2">
    <source>
        <dbReference type="Pfam" id="PF20446"/>
    </source>
</evidence>
<dbReference type="InterPro" id="IPR027417">
    <property type="entry name" value="P-loop_NTPase"/>
</dbReference>
<dbReference type="PANTHER" id="PTHR38149:SF1">
    <property type="entry name" value="ATPASE"/>
    <property type="match status" value="1"/>
</dbReference>
<evidence type="ECO:0000259" key="3">
    <source>
        <dbReference type="Pfam" id="PF21117"/>
    </source>
</evidence>
<dbReference type="AlphaFoldDB" id="A0A7Z9E0K0"/>
<feature type="domain" description="ATPase of the ABC class C-terminal" evidence="1">
    <location>
        <begin position="197"/>
        <end position="488"/>
    </location>
</feature>
<dbReference type="RefSeq" id="WP_083620616.1">
    <property type="nucleotide sequence ID" value="NZ_LR734865.1"/>
</dbReference>
<dbReference type="InterPro" id="IPR049069">
    <property type="entry name" value="MRB1590-like_C"/>
</dbReference>
<gene>
    <name evidence="4" type="ORF">PL8927_550075</name>
</gene>
<dbReference type="InterPro" id="IPR046833">
    <property type="entry name" value="ABC_N"/>
</dbReference>
<name>A0A7Z9E0K0_9CYAN</name>
<proteinExistence type="predicted"/>
<dbReference type="OrthoDB" id="9809999at2"/>
<dbReference type="PANTHER" id="PTHR38149">
    <property type="entry name" value="ATPASE"/>
    <property type="match status" value="1"/>
</dbReference>
<accession>A0A7Z9E0K0</accession>
<dbReference type="InterPro" id="IPR046834">
    <property type="entry name" value="ABC_ATPase_C"/>
</dbReference>
<dbReference type="Gene3D" id="3.40.50.300">
    <property type="entry name" value="P-loop containing nucleotide triphosphate hydrolases"/>
    <property type="match status" value="1"/>
</dbReference>
<dbReference type="Pfam" id="PF20446">
    <property type="entry name" value="ABC_N"/>
    <property type="match status" value="1"/>
</dbReference>
<feature type="domain" description="ATPase of the ABC class N-terminal" evidence="2">
    <location>
        <begin position="5"/>
        <end position="191"/>
    </location>
</feature>
<comment type="caution">
    <text evidence="4">The sequence shown here is derived from an EMBL/GenBank/DDBJ whole genome shotgun (WGS) entry which is preliminary data.</text>
</comment>
<evidence type="ECO:0000313" key="4">
    <source>
        <dbReference type="EMBL" id="VXD16713.1"/>
    </source>
</evidence>
<evidence type="ECO:0000259" key="1">
    <source>
        <dbReference type="Pfam" id="PF09818"/>
    </source>
</evidence>
<evidence type="ECO:0008006" key="6">
    <source>
        <dbReference type="Google" id="ProtNLM"/>
    </source>
</evidence>
<dbReference type="Pfam" id="PF21117">
    <property type="entry name" value="MRB1590_C"/>
    <property type="match status" value="1"/>
</dbReference>
<organism evidence="4 5">
    <name type="scientific">Planktothrix serta PCC 8927</name>
    <dbReference type="NCBI Taxonomy" id="671068"/>
    <lineage>
        <taxon>Bacteria</taxon>
        <taxon>Bacillati</taxon>
        <taxon>Cyanobacteriota</taxon>
        <taxon>Cyanophyceae</taxon>
        <taxon>Oscillatoriophycideae</taxon>
        <taxon>Oscillatoriales</taxon>
        <taxon>Microcoleaceae</taxon>
        <taxon>Planktothrix</taxon>
    </lineage>
</organism>
<reference evidence="4" key="1">
    <citation type="submission" date="2019-10" db="EMBL/GenBank/DDBJ databases">
        <authorList>
            <consortium name="Genoscope - CEA"/>
            <person name="William W."/>
        </authorList>
    </citation>
    <scope>NUCLEOTIDE SEQUENCE [LARGE SCALE GENOMIC DNA]</scope>
    <source>
        <strain evidence="4">BBR_PRJEB10992</strain>
    </source>
</reference>
<sequence length="607" mass="67218">MNTKEKLQRLLLDLDNRGYKAYKDILGTYEFPNFTLIIDYVQGDPFAAPSKFRVHIPSNIAGFPSELYRTQSREIALRDYLIREFDQTAREISSPRGTGKSGMIAVTKMGQEILERTSASLITITPPSPKPIIVENQALQRARPTLSTPEKGIEIRFFVGLPARGRNILGRQAAMMICDDIPAIVDRALRYQNLDGETIKRHVEIAEDADYLREQLAEKDLVAFIANGAILPRRSGVDSRPLADNVIAFQSPKSLEVEFNCPNQGTIKGMGITKGITLIVGGGYHGKSTLLKAIELGVYNHIPGDGREFVITNPSAVKIRAEDGRSVAGVDISAFINQLPQGRSTREFSTENASGSTSQAANIMEALEALVLAKKPESSSIPAVLLVDEDTAATNFMIRDRRMQELIAKDQEPITPFIDKVQQLYTDYSVSTILVMGGSGDYFDVANTIIAMENFQALELTAKAKEIARQYSTGRTLEGGKTFGMIRPRIPISESLDPSRGRWDVRIKVRDLDEVLFGTEDIDVSAVEQIVSKDQLRAIAAAMVYAKQNYIDGEKTLPQILDVVMQDISTKGLDIITPFPQGDLAIFRRFELAAAINRIRTLEVKQF</sequence>
<dbReference type="InterPro" id="IPR019195">
    <property type="entry name" value="ABC_ATPase_put"/>
</dbReference>
<keyword evidence="5" id="KW-1185">Reference proteome</keyword>
<evidence type="ECO:0000313" key="5">
    <source>
        <dbReference type="Proteomes" id="UP000184550"/>
    </source>
</evidence>
<protein>
    <recommendedName>
        <fullName evidence="6">ATPase</fullName>
    </recommendedName>
</protein>
<dbReference type="Pfam" id="PF09818">
    <property type="entry name" value="ABC_ATPase"/>
    <property type="match status" value="1"/>
</dbReference>
<feature type="domain" description="MRB1590-like C-terminal" evidence="3">
    <location>
        <begin position="506"/>
        <end position="605"/>
    </location>
</feature>